<keyword evidence="2 4" id="KW-0547">Nucleotide-binding</keyword>
<accession>D0LKS0</accession>
<comment type="function">
    <text evidence="4">Catalyzes the synthesis of gamma-glutamylcysteine (gamma-GC).</text>
</comment>
<dbReference type="InterPro" id="IPR014746">
    <property type="entry name" value="Gln_synth/guanido_kin_cat_dom"/>
</dbReference>
<dbReference type="InterPro" id="IPR006336">
    <property type="entry name" value="GCS2"/>
</dbReference>
<dbReference type="Proteomes" id="UP000001880">
    <property type="component" value="Chromosome"/>
</dbReference>
<keyword evidence="1 4" id="KW-0436">Ligase</keyword>
<dbReference type="HOGENOM" id="CLU_026610_1_0_7"/>
<dbReference type="Pfam" id="PF04107">
    <property type="entry name" value="GCS2"/>
    <property type="match status" value="1"/>
</dbReference>
<evidence type="ECO:0000256" key="1">
    <source>
        <dbReference type="ARBA" id="ARBA00022598"/>
    </source>
</evidence>
<evidence type="ECO:0000313" key="6">
    <source>
        <dbReference type="Proteomes" id="UP000001880"/>
    </source>
</evidence>
<dbReference type="InterPro" id="IPR035434">
    <property type="entry name" value="GCL_bact_plant"/>
</dbReference>
<dbReference type="EC" id="6.3.2.2" evidence="4"/>
<dbReference type="Gene3D" id="3.30.590.20">
    <property type="match status" value="1"/>
</dbReference>
<dbReference type="GO" id="GO:0004357">
    <property type="term" value="F:glutamate-cysteine ligase activity"/>
    <property type="evidence" value="ECO:0007669"/>
    <property type="project" value="UniProtKB-UniRule"/>
</dbReference>
<proteinExistence type="inferred from homology"/>
<dbReference type="PANTHER" id="PTHR34378:SF1">
    <property type="entry name" value="GLUTAMATE--CYSTEINE LIGASE, CHLOROPLASTIC"/>
    <property type="match status" value="1"/>
</dbReference>
<evidence type="ECO:0000256" key="4">
    <source>
        <dbReference type="PIRNR" id="PIRNR017901"/>
    </source>
</evidence>
<comment type="similarity">
    <text evidence="4">Belongs to the glutamate--cysteine ligase type 2 family. EgtA subfamily.</text>
</comment>
<evidence type="ECO:0000313" key="5">
    <source>
        <dbReference type="EMBL" id="ACY16640.1"/>
    </source>
</evidence>
<organism evidence="5 6">
    <name type="scientific">Haliangium ochraceum (strain DSM 14365 / JCM 11303 / SMP-2)</name>
    <dbReference type="NCBI Taxonomy" id="502025"/>
    <lineage>
        <taxon>Bacteria</taxon>
        <taxon>Pseudomonadati</taxon>
        <taxon>Myxococcota</taxon>
        <taxon>Polyangia</taxon>
        <taxon>Haliangiales</taxon>
        <taxon>Kofleriaceae</taxon>
        <taxon>Haliangium</taxon>
    </lineage>
</organism>
<sequence>MHLVQDRESKPIEDERELVAYFTEAGKPAESWRVGTEREMIGVYKRGPHIGQAPHYEGPHGIGALLERLGSGQTWEPVRERGNIIALTCADAQVTIEPGGQLELAARPVLATADYERDLCSFADDIAEVSEEFDISWLGLGFRPFGRIDEVGWMPKERYAVMRAYMPTRGALAHEMMKRTATAQVNLDFSDPEDAGEKMRAAMGAGFLLTALYANSPIVDGADSGHQSYRARIWRDTDPDRCGLLPFVFEDGDVFAGYTQWALDVPLFFVYRQGYKPAGGMTFRRFLREGFEGHRATLDDWALHLSTLFPEVRMKKYLELRGCDSSARDLVIALGPLSRGFLYDREARRATIALTEHLSFAERVTLLRDVAERGLAAQVPGSKASVGEMARSFLDIAADGLARQDPAETAYLAPLREIAETGRSQADAFRDLWTRTQGDPARIIEALSHTR</sequence>
<comment type="catalytic activity">
    <reaction evidence="4">
        <text>L-cysteine + L-glutamate + ATP = gamma-L-glutamyl-L-cysteine + ADP + phosphate + H(+)</text>
        <dbReference type="Rhea" id="RHEA:13285"/>
        <dbReference type="ChEBI" id="CHEBI:15378"/>
        <dbReference type="ChEBI" id="CHEBI:29985"/>
        <dbReference type="ChEBI" id="CHEBI:30616"/>
        <dbReference type="ChEBI" id="CHEBI:35235"/>
        <dbReference type="ChEBI" id="CHEBI:43474"/>
        <dbReference type="ChEBI" id="CHEBI:58173"/>
        <dbReference type="ChEBI" id="CHEBI:456216"/>
        <dbReference type="EC" id="6.3.2.2"/>
    </reaction>
</comment>
<dbReference type="AlphaFoldDB" id="D0LKS0"/>
<dbReference type="OrthoDB" id="9780152at2"/>
<dbReference type="EMBL" id="CP001804">
    <property type="protein sequence ID" value="ACY16640.1"/>
    <property type="molecule type" value="Genomic_DNA"/>
</dbReference>
<dbReference type="STRING" id="502025.Hoch_4142"/>
<protein>
    <recommendedName>
        <fullName evidence="4">Glutamate--cysteine ligase</fullName>
        <ecNumber evidence="4">6.3.2.2</ecNumber>
    </recommendedName>
</protein>
<dbReference type="KEGG" id="hoh:Hoch_4142"/>
<name>D0LKS0_HALO1</name>
<evidence type="ECO:0000256" key="3">
    <source>
        <dbReference type="ARBA" id="ARBA00022840"/>
    </source>
</evidence>
<dbReference type="PIRSF" id="PIRSF017901">
    <property type="entry name" value="GCL"/>
    <property type="match status" value="1"/>
</dbReference>
<dbReference type="SUPFAM" id="SSF55931">
    <property type="entry name" value="Glutamine synthetase/guanido kinase"/>
    <property type="match status" value="1"/>
</dbReference>
<gene>
    <name evidence="5" type="ordered locus">Hoch_4142</name>
</gene>
<reference evidence="5 6" key="1">
    <citation type="journal article" date="2010" name="Stand. Genomic Sci.">
        <title>Complete genome sequence of Haliangium ochraceum type strain (SMP-2).</title>
        <authorList>
            <consortium name="US DOE Joint Genome Institute (JGI-PGF)"/>
            <person name="Ivanova N."/>
            <person name="Daum C."/>
            <person name="Lang E."/>
            <person name="Abt B."/>
            <person name="Kopitz M."/>
            <person name="Saunders E."/>
            <person name="Lapidus A."/>
            <person name="Lucas S."/>
            <person name="Glavina Del Rio T."/>
            <person name="Nolan M."/>
            <person name="Tice H."/>
            <person name="Copeland A."/>
            <person name="Cheng J.F."/>
            <person name="Chen F."/>
            <person name="Bruce D."/>
            <person name="Goodwin L."/>
            <person name="Pitluck S."/>
            <person name="Mavromatis K."/>
            <person name="Pati A."/>
            <person name="Mikhailova N."/>
            <person name="Chen A."/>
            <person name="Palaniappan K."/>
            <person name="Land M."/>
            <person name="Hauser L."/>
            <person name="Chang Y.J."/>
            <person name="Jeffries C.D."/>
            <person name="Detter J.C."/>
            <person name="Brettin T."/>
            <person name="Rohde M."/>
            <person name="Goker M."/>
            <person name="Bristow J."/>
            <person name="Markowitz V."/>
            <person name="Eisen J.A."/>
            <person name="Hugenholtz P."/>
            <person name="Kyrpides N.C."/>
            <person name="Klenk H.P."/>
        </authorList>
    </citation>
    <scope>NUCLEOTIDE SEQUENCE [LARGE SCALE GENOMIC DNA]</scope>
    <source>
        <strain evidence="6">DSM 14365 / CIP 107738 / JCM 11303 / AJ 13395 / SMP-2</strain>
    </source>
</reference>
<dbReference type="RefSeq" id="WP_012829238.1">
    <property type="nucleotide sequence ID" value="NC_013440.1"/>
</dbReference>
<dbReference type="PANTHER" id="PTHR34378">
    <property type="entry name" value="GLUTAMATE--CYSTEINE LIGASE, CHLOROPLASTIC"/>
    <property type="match status" value="1"/>
</dbReference>
<keyword evidence="6" id="KW-1185">Reference proteome</keyword>
<keyword evidence="3 4" id="KW-0067">ATP-binding</keyword>
<dbReference type="GO" id="GO:0005524">
    <property type="term" value="F:ATP binding"/>
    <property type="evidence" value="ECO:0007669"/>
    <property type="project" value="UniProtKB-UniRule"/>
</dbReference>
<dbReference type="GO" id="GO:0006750">
    <property type="term" value="P:glutathione biosynthetic process"/>
    <property type="evidence" value="ECO:0007669"/>
    <property type="project" value="UniProtKB-UniRule"/>
</dbReference>
<dbReference type="eggNOG" id="COG3572">
    <property type="taxonomic scope" value="Bacteria"/>
</dbReference>
<evidence type="ECO:0000256" key="2">
    <source>
        <dbReference type="ARBA" id="ARBA00022741"/>
    </source>
</evidence>